<accession>A0A2P2KA78</accession>
<dbReference type="AlphaFoldDB" id="A0A2P2KA78"/>
<organism evidence="2">
    <name type="scientific">Rhizophora mucronata</name>
    <name type="common">Asiatic mangrove</name>
    <dbReference type="NCBI Taxonomy" id="61149"/>
    <lineage>
        <taxon>Eukaryota</taxon>
        <taxon>Viridiplantae</taxon>
        <taxon>Streptophyta</taxon>
        <taxon>Embryophyta</taxon>
        <taxon>Tracheophyta</taxon>
        <taxon>Spermatophyta</taxon>
        <taxon>Magnoliopsida</taxon>
        <taxon>eudicotyledons</taxon>
        <taxon>Gunneridae</taxon>
        <taxon>Pentapetalae</taxon>
        <taxon>rosids</taxon>
        <taxon>fabids</taxon>
        <taxon>Malpighiales</taxon>
        <taxon>Rhizophoraceae</taxon>
        <taxon>Rhizophora</taxon>
    </lineage>
</organism>
<feature type="region of interest" description="Disordered" evidence="1">
    <location>
        <begin position="1"/>
        <end position="26"/>
    </location>
</feature>
<reference evidence="2" key="1">
    <citation type="submission" date="2018-02" db="EMBL/GenBank/DDBJ databases">
        <title>Rhizophora mucronata_Transcriptome.</title>
        <authorList>
            <person name="Meera S.P."/>
            <person name="Sreeshan A."/>
            <person name="Augustine A."/>
        </authorList>
    </citation>
    <scope>NUCLEOTIDE SEQUENCE</scope>
    <source>
        <tissue evidence="2">Leaf</tissue>
    </source>
</reference>
<evidence type="ECO:0000256" key="1">
    <source>
        <dbReference type="SAM" id="MobiDB-lite"/>
    </source>
</evidence>
<evidence type="ECO:0000313" key="2">
    <source>
        <dbReference type="EMBL" id="MBX02633.1"/>
    </source>
</evidence>
<protein>
    <submittedName>
        <fullName evidence="2">Uncharacterized protein</fullName>
    </submittedName>
</protein>
<proteinExistence type="predicted"/>
<name>A0A2P2KA78_RHIMU</name>
<sequence>MLQILWGSMGEGGAHSSLHQTKKGVK</sequence>
<dbReference type="EMBL" id="GGEC01022149">
    <property type="protein sequence ID" value="MBX02633.1"/>
    <property type="molecule type" value="Transcribed_RNA"/>
</dbReference>